<sequence length="85" mass="8907">MALLGTLAGGVLLINSGIARLFYGSFNTELLAMAGAILLGAPIVLHAIKSLIKKQMHMDELVALAIIAAFATQNYVTAGIVAFFM</sequence>
<feature type="non-terminal residue" evidence="2">
    <location>
        <position position="85"/>
    </location>
</feature>
<feature type="transmembrane region" description="Helical" evidence="1">
    <location>
        <begin position="61"/>
        <end position="84"/>
    </location>
</feature>
<organism evidence="2">
    <name type="scientific">marine sediment metagenome</name>
    <dbReference type="NCBI Taxonomy" id="412755"/>
    <lineage>
        <taxon>unclassified sequences</taxon>
        <taxon>metagenomes</taxon>
        <taxon>ecological metagenomes</taxon>
    </lineage>
</organism>
<feature type="transmembrane region" description="Helical" evidence="1">
    <location>
        <begin position="29"/>
        <end position="49"/>
    </location>
</feature>
<gene>
    <name evidence="2" type="ORF">S06H3_64692</name>
</gene>
<keyword evidence="1" id="KW-1133">Transmembrane helix</keyword>
<accession>X1PH32</accession>
<evidence type="ECO:0000313" key="2">
    <source>
        <dbReference type="EMBL" id="GAI55607.1"/>
    </source>
</evidence>
<keyword evidence="1" id="KW-0472">Membrane</keyword>
<proteinExistence type="predicted"/>
<evidence type="ECO:0000256" key="1">
    <source>
        <dbReference type="SAM" id="Phobius"/>
    </source>
</evidence>
<dbReference type="AlphaFoldDB" id="X1PH32"/>
<protein>
    <submittedName>
        <fullName evidence="2">Uncharacterized protein</fullName>
    </submittedName>
</protein>
<dbReference type="EMBL" id="BARV01043295">
    <property type="protein sequence ID" value="GAI55607.1"/>
    <property type="molecule type" value="Genomic_DNA"/>
</dbReference>
<keyword evidence="1" id="KW-0812">Transmembrane</keyword>
<reference evidence="2" key="1">
    <citation type="journal article" date="2014" name="Front. Microbiol.">
        <title>High frequency of phylogenetically diverse reductive dehalogenase-homologous genes in deep subseafloor sedimentary metagenomes.</title>
        <authorList>
            <person name="Kawai M."/>
            <person name="Futagami T."/>
            <person name="Toyoda A."/>
            <person name="Takaki Y."/>
            <person name="Nishi S."/>
            <person name="Hori S."/>
            <person name="Arai W."/>
            <person name="Tsubouchi T."/>
            <person name="Morono Y."/>
            <person name="Uchiyama I."/>
            <person name="Ito T."/>
            <person name="Fujiyama A."/>
            <person name="Inagaki F."/>
            <person name="Takami H."/>
        </authorList>
    </citation>
    <scope>NUCLEOTIDE SEQUENCE</scope>
    <source>
        <strain evidence="2">Expedition CK06-06</strain>
    </source>
</reference>
<comment type="caution">
    <text evidence="2">The sequence shown here is derived from an EMBL/GenBank/DDBJ whole genome shotgun (WGS) entry which is preliminary data.</text>
</comment>
<name>X1PH32_9ZZZZ</name>